<dbReference type="GO" id="GO:0000287">
    <property type="term" value="F:magnesium ion binding"/>
    <property type="evidence" value="ECO:0007669"/>
    <property type="project" value="TreeGrafter"/>
</dbReference>
<name>A0A2U1AAA6_9BURK</name>
<dbReference type="InterPro" id="IPR036849">
    <property type="entry name" value="Enolase-like_C_sf"/>
</dbReference>
<gene>
    <name evidence="5" type="ORF">C7410_11979</name>
</gene>
<dbReference type="InterPro" id="IPR018110">
    <property type="entry name" value="Mandel_Rmase/mucon_lact_enz_CS"/>
</dbReference>
<feature type="domain" description="Mandelate racemase/muconate lactonizing enzyme C-terminal" evidence="4">
    <location>
        <begin position="176"/>
        <end position="276"/>
    </location>
</feature>
<sequence>MLPICSLVGNGSACNPDFVVFVYQYTNIRREVVKITDVQAFHLRGDIEALPDSSMEALLVKISTDAGIVGWGEADGSRAINKAVIEAPFSSPVVSGLRHLLLGEDPMNVTRLWKKMYDSTIYSGREGAVIHAMAGIDLALWDIKGKALQVPVHQLLGGCFRSRIPAYASTLFEITPGKNADLARKIVDDGYTAMKMGWQSFGRGPLADDIRTIEAIRHAAGDATGIAVDAGFAWTPKEAMRRAQAFEPYNLMWIEEPLVPDDLVGYERLSNFVPTEIAAGEEDASVNGFVRLMNAGIDYIQIDLTKTGLTMAMQVAAIANQRGLKCINHNFSNHINTAASLHFLAAIPNAFILEYGYNPAEIARTLILNPIVVNDGYVDVPMEPGLGVEPDLSVVERFLVRG</sequence>
<dbReference type="AlphaFoldDB" id="A0A2U1AAA6"/>
<dbReference type="Gene3D" id="3.20.20.120">
    <property type="entry name" value="Enolase-like C-terminal domain"/>
    <property type="match status" value="1"/>
</dbReference>
<dbReference type="Proteomes" id="UP000247772">
    <property type="component" value="Unassembled WGS sequence"/>
</dbReference>
<dbReference type="SUPFAM" id="SSF51604">
    <property type="entry name" value="Enolase C-terminal domain-like"/>
    <property type="match status" value="1"/>
</dbReference>
<evidence type="ECO:0000259" key="4">
    <source>
        <dbReference type="SMART" id="SM00922"/>
    </source>
</evidence>
<evidence type="ECO:0000313" key="5">
    <source>
        <dbReference type="EMBL" id="PYE19637.1"/>
    </source>
</evidence>
<keyword evidence="3" id="KW-0460">Magnesium</keyword>
<organism evidence="5 6">
    <name type="scientific">Paraburkholderia silvatlantica</name>
    <dbReference type="NCBI Taxonomy" id="321895"/>
    <lineage>
        <taxon>Bacteria</taxon>
        <taxon>Pseudomonadati</taxon>
        <taxon>Pseudomonadota</taxon>
        <taxon>Betaproteobacteria</taxon>
        <taxon>Burkholderiales</taxon>
        <taxon>Burkholderiaceae</taxon>
        <taxon>Paraburkholderia</taxon>
    </lineage>
</organism>
<comment type="cofactor">
    <cofactor evidence="1">
        <name>Mg(2+)</name>
        <dbReference type="ChEBI" id="CHEBI:18420"/>
    </cofactor>
</comment>
<reference evidence="5 6" key="1">
    <citation type="submission" date="2018-06" db="EMBL/GenBank/DDBJ databases">
        <title>Genomic Encyclopedia of Type Strains, Phase IV (KMG-V): Genome sequencing to study the core and pangenomes of soil and plant-associated prokaryotes.</title>
        <authorList>
            <person name="Whitman W."/>
        </authorList>
    </citation>
    <scope>NUCLEOTIDE SEQUENCE [LARGE SCALE GENOMIC DNA]</scope>
    <source>
        <strain evidence="5 6">SRCL-318</strain>
    </source>
</reference>
<evidence type="ECO:0000256" key="2">
    <source>
        <dbReference type="ARBA" id="ARBA00022723"/>
    </source>
</evidence>
<dbReference type="SFLD" id="SFLDS00001">
    <property type="entry name" value="Enolase"/>
    <property type="match status" value="1"/>
</dbReference>
<dbReference type="Pfam" id="PF13378">
    <property type="entry name" value="MR_MLE_C"/>
    <property type="match status" value="1"/>
</dbReference>
<dbReference type="GO" id="GO:0016052">
    <property type="term" value="P:carbohydrate catabolic process"/>
    <property type="evidence" value="ECO:0007669"/>
    <property type="project" value="TreeGrafter"/>
</dbReference>
<dbReference type="InterPro" id="IPR013341">
    <property type="entry name" value="Mandelate_racemase_N_dom"/>
</dbReference>
<dbReference type="InterPro" id="IPR046945">
    <property type="entry name" value="RHMD-like"/>
</dbReference>
<evidence type="ECO:0000256" key="1">
    <source>
        <dbReference type="ARBA" id="ARBA00001946"/>
    </source>
</evidence>
<dbReference type="SFLD" id="SFLDG00179">
    <property type="entry name" value="mandelate_racemase"/>
    <property type="match status" value="1"/>
</dbReference>
<comment type="caution">
    <text evidence="5">The sequence shown here is derived from an EMBL/GenBank/DDBJ whole genome shotgun (WGS) entry which is preliminary data.</text>
</comment>
<accession>A0A2U1AAA6</accession>
<dbReference type="CDD" id="cd03316">
    <property type="entry name" value="MR_like"/>
    <property type="match status" value="1"/>
</dbReference>
<proteinExistence type="predicted"/>
<dbReference type="InterPro" id="IPR013342">
    <property type="entry name" value="Mandelate_racemase_C"/>
</dbReference>
<dbReference type="InterPro" id="IPR029065">
    <property type="entry name" value="Enolase_C-like"/>
</dbReference>
<dbReference type="EMBL" id="QJSQ01000019">
    <property type="protein sequence ID" value="PYE19637.1"/>
    <property type="molecule type" value="Genomic_DNA"/>
</dbReference>
<evidence type="ECO:0000313" key="6">
    <source>
        <dbReference type="Proteomes" id="UP000247772"/>
    </source>
</evidence>
<dbReference type="GO" id="GO:0016836">
    <property type="term" value="F:hydro-lyase activity"/>
    <property type="evidence" value="ECO:0007669"/>
    <property type="project" value="TreeGrafter"/>
</dbReference>
<dbReference type="InterPro" id="IPR029017">
    <property type="entry name" value="Enolase-like_N"/>
</dbReference>
<evidence type="ECO:0000256" key="3">
    <source>
        <dbReference type="ARBA" id="ARBA00022842"/>
    </source>
</evidence>
<dbReference type="Pfam" id="PF02746">
    <property type="entry name" value="MR_MLE_N"/>
    <property type="match status" value="1"/>
</dbReference>
<dbReference type="PROSITE" id="PS00908">
    <property type="entry name" value="MR_MLE_1"/>
    <property type="match status" value="1"/>
</dbReference>
<dbReference type="SUPFAM" id="SSF54826">
    <property type="entry name" value="Enolase N-terminal domain-like"/>
    <property type="match status" value="1"/>
</dbReference>
<dbReference type="SMART" id="SM00922">
    <property type="entry name" value="MR_MLE"/>
    <property type="match status" value="1"/>
</dbReference>
<dbReference type="PANTHER" id="PTHR13794">
    <property type="entry name" value="ENOLASE SUPERFAMILY, MANDELATE RACEMASE"/>
    <property type="match status" value="1"/>
</dbReference>
<protein>
    <submittedName>
        <fullName evidence="5">L-alanine-DL-glutamate epimerase-like enolase superfamily enzyme</fullName>
    </submittedName>
</protein>
<dbReference type="GO" id="GO:0009063">
    <property type="term" value="P:amino acid catabolic process"/>
    <property type="evidence" value="ECO:0007669"/>
    <property type="project" value="InterPro"/>
</dbReference>
<dbReference type="PANTHER" id="PTHR13794:SF58">
    <property type="entry name" value="MITOCHONDRIAL ENOLASE SUPERFAMILY MEMBER 1"/>
    <property type="match status" value="1"/>
</dbReference>
<keyword evidence="2" id="KW-0479">Metal-binding</keyword>
<dbReference type="Gene3D" id="3.30.390.10">
    <property type="entry name" value="Enolase-like, N-terminal domain"/>
    <property type="match status" value="1"/>
</dbReference>